<sequence length="205" mass="23804">MTTHRFFPTLVHTARLSQAGWRAFNQRLLRECLQLREDDEAGQRWSKKNYPGGYTSYNSVAQMQRVSPTFAALQRRLDRHVKSFVRKLELDVENRPLVMTDCWVNIMPRQVVHSLHLHPLSTISGTYYVQTPKGSPGIKFEDPRLDRFMGAPPRKVDARPENRPWVVLPAEAGNFVLFESWLRHEVAPNPVAAERISISFNYGWF</sequence>
<dbReference type="AlphaFoldDB" id="A0A841HH59"/>
<dbReference type="SUPFAM" id="SSF51197">
    <property type="entry name" value="Clavaminate synthase-like"/>
    <property type="match status" value="1"/>
</dbReference>
<gene>
    <name evidence="1" type="ORF">HNQ60_000849</name>
</gene>
<name>A0A841HH59_9GAMM</name>
<dbReference type="InterPro" id="IPR012668">
    <property type="entry name" value="CHP02466"/>
</dbReference>
<protein>
    <submittedName>
        <fullName evidence="1">Uncharacterized protein (TIGR02466 family)</fullName>
    </submittedName>
</protein>
<reference evidence="1 2" key="1">
    <citation type="submission" date="2020-08" db="EMBL/GenBank/DDBJ databases">
        <title>Genomic Encyclopedia of Type Strains, Phase IV (KMG-IV): sequencing the most valuable type-strain genomes for metagenomic binning, comparative biology and taxonomic classification.</title>
        <authorList>
            <person name="Goeker M."/>
        </authorList>
    </citation>
    <scope>NUCLEOTIDE SEQUENCE [LARGE SCALE GENOMIC DNA]</scope>
    <source>
        <strain evidence="1 2">DSM 26723</strain>
    </source>
</reference>
<dbReference type="NCBIfam" id="TIGR02466">
    <property type="entry name" value="TIGR02466 family protein"/>
    <property type="match status" value="1"/>
</dbReference>
<organism evidence="1 2">
    <name type="scientific">Povalibacter uvarum</name>
    <dbReference type="NCBI Taxonomy" id="732238"/>
    <lineage>
        <taxon>Bacteria</taxon>
        <taxon>Pseudomonadati</taxon>
        <taxon>Pseudomonadota</taxon>
        <taxon>Gammaproteobacteria</taxon>
        <taxon>Steroidobacterales</taxon>
        <taxon>Steroidobacteraceae</taxon>
        <taxon>Povalibacter</taxon>
    </lineage>
</organism>
<proteinExistence type="predicted"/>
<dbReference type="EMBL" id="JACHHZ010000001">
    <property type="protein sequence ID" value="MBB6092003.1"/>
    <property type="molecule type" value="Genomic_DNA"/>
</dbReference>
<dbReference type="Proteomes" id="UP000588068">
    <property type="component" value="Unassembled WGS sequence"/>
</dbReference>
<evidence type="ECO:0000313" key="2">
    <source>
        <dbReference type="Proteomes" id="UP000588068"/>
    </source>
</evidence>
<keyword evidence="2" id="KW-1185">Reference proteome</keyword>
<comment type="caution">
    <text evidence="1">The sequence shown here is derived from an EMBL/GenBank/DDBJ whole genome shotgun (WGS) entry which is preliminary data.</text>
</comment>
<dbReference type="Gene3D" id="2.60.120.620">
    <property type="entry name" value="q2cbj1_9rhob like domain"/>
    <property type="match status" value="1"/>
</dbReference>
<evidence type="ECO:0000313" key="1">
    <source>
        <dbReference type="EMBL" id="MBB6092003.1"/>
    </source>
</evidence>
<dbReference type="RefSeq" id="WP_184329765.1">
    <property type="nucleotide sequence ID" value="NZ_JACHHZ010000001.1"/>
</dbReference>
<dbReference type="Pfam" id="PF13759">
    <property type="entry name" value="2OG-FeII_Oxy_5"/>
    <property type="match status" value="1"/>
</dbReference>
<accession>A0A841HH59</accession>